<dbReference type="PANTHER" id="PTHR33376:SF4">
    <property type="entry name" value="SIALIC ACID-BINDING PERIPLASMIC PROTEIN SIAP"/>
    <property type="match status" value="1"/>
</dbReference>
<keyword evidence="7" id="KW-1185">Reference proteome</keyword>
<evidence type="ECO:0000313" key="6">
    <source>
        <dbReference type="EMBL" id="MBM7717469.1"/>
    </source>
</evidence>
<dbReference type="PROSITE" id="PS51257">
    <property type="entry name" value="PROKAR_LIPOPROTEIN"/>
    <property type="match status" value="1"/>
</dbReference>
<sequence length="335" mass="37801">MKKISYKLIALMILVGLIIAGCSNDKSSSKDGKDDVLVLKLGHIQSENDLWQDGAEKFKEEVEEASDGKIKIEIYPNSTLGGDRDMAEGLQVGTVDFALIAGVLGNFEPSIQLLELPYIFRNEEDYQKIVNGEVGQEIVDRVLKASDIRILDFWERGPRHITANKPINTLDDLQGLKMRIPEIKAMEHTWKGLGAAPTTMAWNEVYTGLEQNVIEAQENPIPFIYGGRIHEVQKYIALTAHKYEYVTLAMSDSTWSKLTKEQQKIIEQAAEKATEFENKLVSEQTEKLLDEMKGEGLEVTKPNIDEFAEAARATHEDFAKTVDLDLYHKIMKELE</sequence>
<evidence type="ECO:0000256" key="1">
    <source>
        <dbReference type="ARBA" id="ARBA00004196"/>
    </source>
</evidence>
<keyword evidence="6" id="KW-0675">Receptor</keyword>
<dbReference type="InterPro" id="IPR038404">
    <property type="entry name" value="TRAP_DctP_sf"/>
</dbReference>
<dbReference type="Pfam" id="PF03480">
    <property type="entry name" value="DctP"/>
    <property type="match status" value="1"/>
</dbReference>
<keyword evidence="5" id="KW-0175">Coiled coil</keyword>
<dbReference type="PANTHER" id="PTHR33376">
    <property type="match status" value="1"/>
</dbReference>
<dbReference type="PIRSF" id="PIRSF006470">
    <property type="entry name" value="DctB"/>
    <property type="match status" value="1"/>
</dbReference>
<dbReference type="InterPro" id="IPR018389">
    <property type="entry name" value="DctP_fam"/>
</dbReference>
<dbReference type="RefSeq" id="WP_077113046.1">
    <property type="nucleotide sequence ID" value="NZ_JAFBFH010000049.1"/>
</dbReference>
<evidence type="ECO:0000256" key="2">
    <source>
        <dbReference type="ARBA" id="ARBA00009023"/>
    </source>
</evidence>
<dbReference type="NCBIfam" id="TIGR00787">
    <property type="entry name" value="dctP"/>
    <property type="match status" value="1"/>
</dbReference>
<reference evidence="6 7" key="1">
    <citation type="submission" date="2021-01" db="EMBL/GenBank/DDBJ databases">
        <title>Genomic Encyclopedia of Type Strains, Phase IV (KMG-IV): sequencing the most valuable type-strain genomes for metagenomic binning, comparative biology and taxonomic classification.</title>
        <authorList>
            <person name="Goeker M."/>
        </authorList>
    </citation>
    <scope>NUCLEOTIDE SEQUENCE [LARGE SCALE GENOMIC DNA]</scope>
    <source>
        <strain evidence="6 7">DSM 105453</strain>
    </source>
</reference>
<comment type="caution">
    <text evidence="6">The sequence shown here is derived from an EMBL/GenBank/DDBJ whole genome shotgun (WGS) entry which is preliminary data.</text>
</comment>
<accession>A0ABS2RE40</accession>
<proteinExistence type="inferred from homology"/>
<dbReference type="EMBL" id="JAFBFH010000049">
    <property type="protein sequence ID" value="MBM7717469.1"/>
    <property type="molecule type" value="Genomic_DNA"/>
</dbReference>
<protein>
    <submittedName>
        <fullName evidence="6">Tripartite ATP-independent transporter DctP family solute receptor</fullName>
    </submittedName>
</protein>
<dbReference type="NCBIfam" id="NF037995">
    <property type="entry name" value="TRAP_S1"/>
    <property type="match status" value="1"/>
</dbReference>
<keyword evidence="3" id="KW-0813">Transport</keyword>
<comment type="subcellular location">
    <subcellularLocation>
        <location evidence="1">Cell envelope</location>
    </subcellularLocation>
</comment>
<dbReference type="CDD" id="cd13603">
    <property type="entry name" value="PBP2_TRAP_Siap_TeaA_like"/>
    <property type="match status" value="1"/>
</dbReference>
<dbReference type="Gene3D" id="3.40.190.170">
    <property type="entry name" value="Bacterial extracellular solute-binding protein, family 7"/>
    <property type="match status" value="1"/>
</dbReference>
<evidence type="ECO:0000256" key="4">
    <source>
        <dbReference type="ARBA" id="ARBA00022729"/>
    </source>
</evidence>
<feature type="coiled-coil region" evidence="5">
    <location>
        <begin position="259"/>
        <end position="286"/>
    </location>
</feature>
<organism evidence="6 7">
    <name type="scientific">Siminovitchia thermophila</name>
    <dbReference type="NCBI Taxonomy" id="1245522"/>
    <lineage>
        <taxon>Bacteria</taxon>
        <taxon>Bacillati</taxon>
        <taxon>Bacillota</taxon>
        <taxon>Bacilli</taxon>
        <taxon>Bacillales</taxon>
        <taxon>Bacillaceae</taxon>
        <taxon>Siminovitchia</taxon>
    </lineage>
</organism>
<keyword evidence="4" id="KW-0732">Signal</keyword>
<evidence type="ECO:0000256" key="5">
    <source>
        <dbReference type="SAM" id="Coils"/>
    </source>
</evidence>
<comment type="similarity">
    <text evidence="2">Belongs to the bacterial solute-binding protein 7 family.</text>
</comment>
<evidence type="ECO:0000256" key="3">
    <source>
        <dbReference type="ARBA" id="ARBA00022448"/>
    </source>
</evidence>
<dbReference type="InterPro" id="IPR004682">
    <property type="entry name" value="TRAP_DctP"/>
</dbReference>
<dbReference type="Proteomes" id="UP000823485">
    <property type="component" value="Unassembled WGS sequence"/>
</dbReference>
<name>A0ABS2RE40_9BACI</name>
<gene>
    <name evidence="6" type="ORF">JOC94_004497</name>
</gene>
<evidence type="ECO:0000313" key="7">
    <source>
        <dbReference type="Proteomes" id="UP000823485"/>
    </source>
</evidence>